<protein>
    <submittedName>
        <fullName evidence="1">Uncharacterized protein</fullName>
    </submittedName>
</protein>
<accession>A0A0R3M2S6</accession>
<evidence type="ECO:0000313" key="1">
    <source>
        <dbReference type="EMBL" id="KRR14594.1"/>
    </source>
</evidence>
<dbReference type="Proteomes" id="UP000050863">
    <property type="component" value="Unassembled WGS sequence"/>
</dbReference>
<dbReference type="EMBL" id="LLXZ01000012">
    <property type="protein sequence ID" value="KRR14594.1"/>
    <property type="molecule type" value="Genomic_DNA"/>
</dbReference>
<reference evidence="1 2" key="1">
    <citation type="submission" date="2014-03" db="EMBL/GenBank/DDBJ databases">
        <title>Bradyrhizobium valentinum sp. nov., isolated from effective nodules of Lupinus mariae-josephae, a lupine endemic of basic-lime soils in Eastern Spain.</title>
        <authorList>
            <person name="Duran D."/>
            <person name="Rey L."/>
            <person name="Navarro A."/>
            <person name="Busquets A."/>
            <person name="Imperial J."/>
            <person name="Ruiz-Argueso T."/>
        </authorList>
    </citation>
    <scope>NUCLEOTIDE SEQUENCE [LARGE SCALE GENOMIC DNA]</scope>
    <source>
        <strain evidence="1 2">PAC68</strain>
    </source>
</reference>
<keyword evidence="2" id="KW-1185">Reference proteome</keyword>
<dbReference type="RefSeq" id="WP_057833789.1">
    <property type="nucleotide sequence ID" value="NZ_LLXZ01000012.1"/>
</dbReference>
<dbReference type="OrthoDB" id="7596149at2"/>
<name>A0A0R3M2S6_9BRAD</name>
<proteinExistence type="predicted"/>
<sequence length="96" mass="10611">MGQLLRLGDVIDRLSEFDSEDTVYASEPWTEKSEAVVAREPDDGGLPSDALHAGMKYFLEVGIANEVVQDWVASLNERPEPSAVCRRVIDYAINDA</sequence>
<organism evidence="1 2">
    <name type="scientific">Bradyrhizobium jicamae</name>
    <dbReference type="NCBI Taxonomy" id="280332"/>
    <lineage>
        <taxon>Bacteria</taxon>
        <taxon>Pseudomonadati</taxon>
        <taxon>Pseudomonadota</taxon>
        <taxon>Alphaproteobacteria</taxon>
        <taxon>Hyphomicrobiales</taxon>
        <taxon>Nitrobacteraceae</taxon>
        <taxon>Bradyrhizobium</taxon>
    </lineage>
</organism>
<evidence type="ECO:0000313" key="2">
    <source>
        <dbReference type="Proteomes" id="UP000050863"/>
    </source>
</evidence>
<comment type="caution">
    <text evidence="1">The sequence shown here is derived from an EMBL/GenBank/DDBJ whole genome shotgun (WGS) entry which is preliminary data.</text>
</comment>
<dbReference type="STRING" id="280332.CQ12_10705"/>
<gene>
    <name evidence="1" type="ORF">CQ12_10705</name>
</gene>
<dbReference type="AlphaFoldDB" id="A0A0R3M2S6"/>